<proteinExistence type="predicted"/>
<feature type="domain" description="Response regulatory" evidence="2">
    <location>
        <begin position="2"/>
        <end position="114"/>
    </location>
</feature>
<evidence type="ECO:0000256" key="1">
    <source>
        <dbReference type="PROSITE-ProRule" id="PRU00169"/>
    </source>
</evidence>
<dbReference type="InterPro" id="IPR007492">
    <property type="entry name" value="LytTR_DNA-bd_dom"/>
</dbReference>
<dbReference type="PANTHER" id="PTHR37299">
    <property type="entry name" value="TRANSCRIPTIONAL REGULATOR-RELATED"/>
    <property type="match status" value="1"/>
</dbReference>
<reference evidence="5" key="1">
    <citation type="submission" date="2016-11" db="EMBL/GenBank/DDBJ databases">
        <authorList>
            <person name="Varghese N."/>
            <person name="Submissions S."/>
        </authorList>
    </citation>
    <scope>NUCLEOTIDE SEQUENCE [LARGE SCALE GENOMIC DNA]</scope>
    <source>
        <strain evidence="5">DSM 26134</strain>
    </source>
</reference>
<protein>
    <submittedName>
        <fullName evidence="4">Two component transcriptional regulator, LytTR family</fullName>
    </submittedName>
</protein>
<name>A0A1M6K2K1_REIAG</name>
<dbReference type="SUPFAM" id="SSF52172">
    <property type="entry name" value="CheY-like"/>
    <property type="match status" value="1"/>
</dbReference>
<feature type="modified residue" description="4-aspartylphosphate" evidence="1">
    <location>
        <position position="53"/>
    </location>
</feature>
<sequence>MRCLIVDDDPLICDLLQHFCSKTDDITHITTTNSGFESVNLISQNSFDLVLLDYDLPDMTGKEILQLINPATAVVMITSNKDFASESYDYDQVVDYLVKPIEFTRFFKAIQKVKKHQTPATSDSQLFIKDGNKLIKVDMTEVRYIKSAGNYAELHLGHKKIMTLMTLKEMEQKLPNFFQRVHRSCIVNIKHIDSIAHNDIHVGGEEIAISSSYEKDLMNKISLLS</sequence>
<keyword evidence="5" id="KW-1185">Reference proteome</keyword>
<dbReference type="CDD" id="cd00156">
    <property type="entry name" value="REC"/>
    <property type="match status" value="1"/>
</dbReference>
<dbReference type="Gene3D" id="2.40.50.1020">
    <property type="entry name" value="LytTr DNA-binding domain"/>
    <property type="match status" value="1"/>
</dbReference>
<dbReference type="SMART" id="SM00850">
    <property type="entry name" value="LytTR"/>
    <property type="match status" value="1"/>
</dbReference>
<evidence type="ECO:0000313" key="4">
    <source>
        <dbReference type="EMBL" id="SHJ53160.1"/>
    </source>
</evidence>
<gene>
    <name evidence="4" type="ORF">SAMN04488028_101420</name>
</gene>
<dbReference type="InterPro" id="IPR011006">
    <property type="entry name" value="CheY-like_superfamily"/>
</dbReference>
<evidence type="ECO:0000259" key="2">
    <source>
        <dbReference type="PROSITE" id="PS50110"/>
    </source>
</evidence>
<dbReference type="PROSITE" id="PS50110">
    <property type="entry name" value="RESPONSE_REGULATORY"/>
    <property type="match status" value="1"/>
</dbReference>
<evidence type="ECO:0000313" key="5">
    <source>
        <dbReference type="Proteomes" id="UP000184474"/>
    </source>
</evidence>
<dbReference type="InterPro" id="IPR046947">
    <property type="entry name" value="LytR-like"/>
</dbReference>
<keyword evidence="1" id="KW-0597">Phosphoprotein</keyword>
<dbReference type="RefSeq" id="WP_073118988.1">
    <property type="nucleotide sequence ID" value="NZ_FRAA01000001.1"/>
</dbReference>
<dbReference type="STRING" id="156994.SAMN04488028_101420"/>
<accession>A0A1M6K2K1</accession>
<dbReference type="AlphaFoldDB" id="A0A1M6K2K1"/>
<dbReference type="SMART" id="SM00448">
    <property type="entry name" value="REC"/>
    <property type="match status" value="1"/>
</dbReference>
<dbReference type="Pfam" id="PF00072">
    <property type="entry name" value="Response_reg"/>
    <property type="match status" value="1"/>
</dbReference>
<feature type="domain" description="HTH LytTR-type" evidence="3">
    <location>
        <begin position="126"/>
        <end position="223"/>
    </location>
</feature>
<dbReference type="GO" id="GO:0000156">
    <property type="term" value="F:phosphorelay response regulator activity"/>
    <property type="evidence" value="ECO:0007669"/>
    <property type="project" value="InterPro"/>
</dbReference>
<evidence type="ECO:0000259" key="3">
    <source>
        <dbReference type="PROSITE" id="PS50930"/>
    </source>
</evidence>
<dbReference type="Pfam" id="PF04397">
    <property type="entry name" value="LytTR"/>
    <property type="match status" value="1"/>
</dbReference>
<dbReference type="Proteomes" id="UP000184474">
    <property type="component" value="Unassembled WGS sequence"/>
</dbReference>
<dbReference type="GO" id="GO:0003677">
    <property type="term" value="F:DNA binding"/>
    <property type="evidence" value="ECO:0007669"/>
    <property type="project" value="InterPro"/>
</dbReference>
<dbReference type="PANTHER" id="PTHR37299:SF1">
    <property type="entry name" value="STAGE 0 SPORULATION PROTEIN A HOMOLOG"/>
    <property type="match status" value="1"/>
</dbReference>
<dbReference type="EMBL" id="FRAA01000001">
    <property type="protein sequence ID" value="SHJ53160.1"/>
    <property type="molecule type" value="Genomic_DNA"/>
</dbReference>
<organism evidence="4 5">
    <name type="scientific">Reichenbachiella agariperforans</name>
    <dbReference type="NCBI Taxonomy" id="156994"/>
    <lineage>
        <taxon>Bacteria</taxon>
        <taxon>Pseudomonadati</taxon>
        <taxon>Bacteroidota</taxon>
        <taxon>Cytophagia</taxon>
        <taxon>Cytophagales</taxon>
        <taxon>Reichenbachiellaceae</taxon>
        <taxon>Reichenbachiella</taxon>
    </lineage>
</organism>
<dbReference type="Gene3D" id="3.40.50.2300">
    <property type="match status" value="1"/>
</dbReference>
<dbReference type="PROSITE" id="PS50930">
    <property type="entry name" value="HTH_LYTTR"/>
    <property type="match status" value="1"/>
</dbReference>
<dbReference type="InterPro" id="IPR001789">
    <property type="entry name" value="Sig_transdc_resp-reg_receiver"/>
</dbReference>